<evidence type="ECO:0000313" key="1">
    <source>
        <dbReference type="EMBL" id="ALM74861.1"/>
    </source>
</evidence>
<gene>
    <name evidence="1" type="ORF">TBCH5v1_0910</name>
</gene>
<organism evidence="1 2">
    <name type="scientific">Thermococcus barophilus</name>
    <dbReference type="NCBI Taxonomy" id="55802"/>
    <lineage>
        <taxon>Archaea</taxon>
        <taxon>Methanobacteriati</taxon>
        <taxon>Methanobacteriota</taxon>
        <taxon>Thermococci</taxon>
        <taxon>Thermococcales</taxon>
        <taxon>Thermococcaceae</taxon>
        <taxon>Thermococcus</taxon>
    </lineage>
</organism>
<dbReference type="Proteomes" id="UP000066042">
    <property type="component" value="Chromosome"/>
</dbReference>
<protein>
    <submittedName>
        <fullName evidence="1">Uncharacterized protein</fullName>
    </submittedName>
</protein>
<dbReference type="STRING" id="55802.TBCH5v1_0910"/>
<name>A0A0S1XAQ3_THEBA</name>
<accession>A0A0S1XAQ3</accession>
<dbReference type="EMBL" id="CP013050">
    <property type="protein sequence ID" value="ALM74861.1"/>
    <property type="molecule type" value="Genomic_DNA"/>
</dbReference>
<sequence>MAFELSGMLVDDISPAKVADVVMHYVHFATLEDTEEIYYYRDGRYVPGGETLIGKIVQEAFKRLEIHMKL</sequence>
<dbReference type="PATRIC" id="fig|55802.8.peg.907"/>
<proteinExistence type="predicted"/>
<reference evidence="1 2" key="1">
    <citation type="journal article" date="2016" name="Genome Announc.">
        <title>Complete genome sequence of the hyperthermophilic and piezophilic archaeon Thermococcus barophilus Ch5, capable of growth at the expense of hydrogenogenesis from carbon monoxide and formate.</title>
        <authorList>
            <person name="Oger P."/>
            <person name="Sokolova T.G."/>
            <person name="Kozhevnikova D.A."/>
            <person name="Taranov E.A."/>
            <person name="Vannier P."/>
            <person name="Lee H.S."/>
            <person name="Kwon K.K."/>
            <person name="Kang S.G."/>
            <person name="Lee J.H."/>
            <person name="Bonch-Osmolovskaya E.A."/>
            <person name="Lebedinsky A.V."/>
        </authorList>
    </citation>
    <scope>NUCLEOTIDE SEQUENCE [LARGE SCALE GENOMIC DNA]</scope>
    <source>
        <strain evidence="2">Ch5</strain>
    </source>
</reference>
<evidence type="ECO:0000313" key="2">
    <source>
        <dbReference type="Proteomes" id="UP000066042"/>
    </source>
</evidence>
<dbReference type="AlphaFoldDB" id="A0A0S1XAQ3"/>